<gene>
    <name evidence="1" type="ORF">MEUPH1_LOCUS16348</name>
</gene>
<evidence type="ECO:0000313" key="1">
    <source>
        <dbReference type="EMBL" id="CAI6361135.1"/>
    </source>
</evidence>
<evidence type="ECO:0000313" key="2">
    <source>
        <dbReference type="Proteomes" id="UP001160148"/>
    </source>
</evidence>
<dbReference type="Proteomes" id="UP001160148">
    <property type="component" value="Unassembled WGS sequence"/>
</dbReference>
<comment type="caution">
    <text evidence="1">The sequence shown here is derived from an EMBL/GenBank/DDBJ whole genome shotgun (WGS) entry which is preliminary data.</text>
</comment>
<keyword evidence="2" id="KW-1185">Reference proteome</keyword>
<dbReference type="EMBL" id="CARXXK010000003">
    <property type="protein sequence ID" value="CAI6361135.1"/>
    <property type="molecule type" value="Genomic_DNA"/>
</dbReference>
<accession>A0AAV0WZ05</accession>
<protein>
    <submittedName>
        <fullName evidence="1">Uncharacterized protein</fullName>
    </submittedName>
</protein>
<organism evidence="1 2">
    <name type="scientific">Macrosiphum euphorbiae</name>
    <name type="common">potato aphid</name>
    <dbReference type="NCBI Taxonomy" id="13131"/>
    <lineage>
        <taxon>Eukaryota</taxon>
        <taxon>Metazoa</taxon>
        <taxon>Ecdysozoa</taxon>
        <taxon>Arthropoda</taxon>
        <taxon>Hexapoda</taxon>
        <taxon>Insecta</taxon>
        <taxon>Pterygota</taxon>
        <taxon>Neoptera</taxon>
        <taxon>Paraneoptera</taxon>
        <taxon>Hemiptera</taxon>
        <taxon>Sternorrhyncha</taxon>
        <taxon>Aphidomorpha</taxon>
        <taxon>Aphidoidea</taxon>
        <taxon>Aphididae</taxon>
        <taxon>Macrosiphini</taxon>
        <taxon>Macrosiphum</taxon>
    </lineage>
</organism>
<proteinExistence type="predicted"/>
<name>A0AAV0WZ05_9HEMI</name>
<reference evidence="1 2" key="1">
    <citation type="submission" date="2023-01" db="EMBL/GenBank/DDBJ databases">
        <authorList>
            <person name="Whitehead M."/>
        </authorList>
    </citation>
    <scope>NUCLEOTIDE SEQUENCE [LARGE SCALE GENOMIC DNA]</scope>
</reference>
<dbReference type="AlphaFoldDB" id="A0AAV0WZ05"/>
<sequence length="103" mass="12172">MRLKCFWVKNMRKRGALMPRPNVGNPLHALFTGRTWTEINIQCNKCPYIVLLFIIYSITIRKPAKERYNVFGIVFRRVARLIEPVCLPKETFRRVILKPANIL</sequence>